<dbReference type="PANTHER" id="PTHR37984">
    <property type="entry name" value="PROTEIN CBG26694"/>
    <property type="match status" value="1"/>
</dbReference>
<dbReference type="InterPro" id="IPR043502">
    <property type="entry name" value="DNA/RNA_pol_sf"/>
</dbReference>
<evidence type="ECO:0000256" key="8">
    <source>
        <dbReference type="SAM" id="MobiDB-lite"/>
    </source>
</evidence>
<evidence type="ECO:0000256" key="3">
    <source>
        <dbReference type="ARBA" id="ARBA00022695"/>
    </source>
</evidence>
<dbReference type="GO" id="GO:0008233">
    <property type="term" value="F:peptidase activity"/>
    <property type="evidence" value="ECO:0007669"/>
    <property type="project" value="UniProtKB-KW"/>
</dbReference>
<evidence type="ECO:0000313" key="10">
    <source>
        <dbReference type="EMBL" id="KAL0404154.1"/>
    </source>
</evidence>
<organism evidence="10">
    <name type="scientific">Sesamum radiatum</name>
    <name type="common">Black benniseed</name>
    <dbReference type="NCBI Taxonomy" id="300843"/>
    <lineage>
        <taxon>Eukaryota</taxon>
        <taxon>Viridiplantae</taxon>
        <taxon>Streptophyta</taxon>
        <taxon>Embryophyta</taxon>
        <taxon>Tracheophyta</taxon>
        <taxon>Spermatophyta</taxon>
        <taxon>Magnoliopsida</taxon>
        <taxon>eudicotyledons</taxon>
        <taxon>Gunneridae</taxon>
        <taxon>Pentapetalae</taxon>
        <taxon>asterids</taxon>
        <taxon>lamiids</taxon>
        <taxon>Lamiales</taxon>
        <taxon>Pedaliaceae</taxon>
        <taxon>Sesamum</taxon>
    </lineage>
</organism>
<dbReference type="CDD" id="cd01647">
    <property type="entry name" value="RT_LTR"/>
    <property type="match status" value="1"/>
</dbReference>
<dbReference type="AlphaFoldDB" id="A0AAW2THP0"/>
<proteinExistence type="predicted"/>
<dbReference type="Pfam" id="PF00078">
    <property type="entry name" value="RVT_1"/>
    <property type="match status" value="1"/>
</dbReference>
<evidence type="ECO:0000256" key="7">
    <source>
        <dbReference type="ARBA" id="ARBA00022918"/>
    </source>
</evidence>
<protein>
    <submittedName>
        <fullName evidence="10">Retrovirus-related Pol polyprotein from transposon</fullName>
    </submittedName>
</protein>
<evidence type="ECO:0000256" key="5">
    <source>
        <dbReference type="ARBA" id="ARBA00022759"/>
    </source>
</evidence>
<feature type="compositionally biased region" description="Basic residues" evidence="8">
    <location>
        <begin position="22"/>
        <end position="34"/>
    </location>
</feature>
<dbReference type="Gene3D" id="3.30.70.270">
    <property type="match status" value="2"/>
</dbReference>
<keyword evidence="2" id="KW-0808">Transferase</keyword>
<dbReference type="GO" id="GO:0006508">
    <property type="term" value="P:proteolysis"/>
    <property type="evidence" value="ECO:0007669"/>
    <property type="project" value="UniProtKB-KW"/>
</dbReference>
<dbReference type="PANTHER" id="PTHR37984:SF5">
    <property type="entry name" value="PROTEIN NYNRIN-LIKE"/>
    <property type="match status" value="1"/>
</dbReference>
<dbReference type="GO" id="GO:0004519">
    <property type="term" value="F:endonuclease activity"/>
    <property type="evidence" value="ECO:0007669"/>
    <property type="project" value="UniProtKB-KW"/>
</dbReference>
<sequence length="463" mass="51433">MLGSENDTSPAKGPAKNTLALRRPRHVTGRHHRPSTSPFSSPVLLVKKRDGSWQFCVDYRGLKAITVRDRFPIPTLDELLDKLHDASVFSKLDLRAGYHQIRVAPANIHKTAFRTIDGHYEFLGMPFGFTNAPFTFQAAMNDLFHPFLRHFVLVFFDDILIYSPTWSSLSDLSQGLQLLQDHASSKLSKCSFGVSSIDYLGHIISAAGVAADPDKLKAIANWPLPCSLTALLAFLGLTGYYRCFVRGYASIAGPLTDLLKGTGFSWSFAAAATFDALKSAMLSLPTLRMPDFSQAFDVTTNASQVAIGAVLSQQCDPLAFFSKKMGPRFQIASAYEREIFAILEAVRKWRQYLTGKKFRIYTDHRSLKGLLSQTIQTPAQHKWLTKLLGYEFKIHYTSGRENSVVDALSRIPSATTLLFQAVSSTASNILTQLCDFYRGHQDSRTLVSRLQRTPACSISLSVS</sequence>
<dbReference type="PROSITE" id="PS50878">
    <property type="entry name" value="RT_POL"/>
    <property type="match status" value="1"/>
</dbReference>
<evidence type="ECO:0000256" key="1">
    <source>
        <dbReference type="ARBA" id="ARBA00022670"/>
    </source>
</evidence>
<dbReference type="EMBL" id="JACGWJ010000008">
    <property type="protein sequence ID" value="KAL0404154.1"/>
    <property type="molecule type" value="Genomic_DNA"/>
</dbReference>
<dbReference type="Gene3D" id="3.10.10.10">
    <property type="entry name" value="HIV Type 1 Reverse Transcriptase, subunit A, domain 1"/>
    <property type="match status" value="1"/>
</dbReference>
<dbReference type="SUPFAM" id="SSF56672">
    <property type="entry name" value="DNA/RNA polymerases"/>
    <property type="match status" value="1"/>
</dbReference>
<dbReference type="InterPro" id="IPR000477">
    <property type="entry name" value="RT_dom"/>
</dbReference>
<feature type="domain" description="Reverse transcriptase" evidence="9">
    <location>
        <begin position="27"/>
        <end position="239"/>
    </location>
</feature>
<dbReference type="InterPro" id="IPR043128">
    <property type="entry name" value="Rev_trsase/Diguanyl_cyclase"/>
</dbReference>
<dbReference type="FunFam" id="3.30.70.270:FF:000020">
    <property type="entry name" value="Transposon Tf2-6 polyprotein-like Protein"/>
    <property type="match status" value="1"/>
</dbReference>
<accession>A0AAW2THP0</accession>
<keyword evidence="3" id="KW-0548">Nucleotidyltransferase</keyword>
<evidence type="ECO:0000259" key="9">
    <source>
        <dbReference type="PROSITE" id="PS50878"/>
    </source>
</evidence>
<dbReference type="Pfam" id="PF17917">
    <property type="entry name" value="RT_RNaseH"/>
    <property type="match status" value="1"/>
</dbReference>
<keyword evidence="5" id="KW-0255">Endonuclease</keyword>
<dbReference type="InterPro" id="IPR041373">
    <property type="entry name" value="RT_RNaseH"/>
</dbReference>
<keyword evidence="1" id="KW-0645">Protease</keyword>
<comment type="caution">
    <text evidence="10">The sequence shown here is derived from an EMBL/GenBank/DDBJ whole genome shotgun (WGS) entry which is preliminary data.</text>
</comment>
<name>A0AAW2THP0_SESRA</name>
<evidence type="ECO:0000256" key="4">
    <source>
        <dbReference type="ARBA" id="ARBA00022722"/>
    </source>
</evidence>
<reference evidence="10" key="2">
    <citation type="journal article" date="2024" name="Plant">
        <title>Genomic evolution and insights into agronomic trait innovations of Sesamum species.</title>
        <authorList>
            <person name="Miao H."/>
            <person name="Wang L."/>
            <person name="Qu L."/>
            <person name="Liu H."/>
            <person name="Sun Y."/>
            <person name="Le M."/>
            <person name="Wang Q."/>
            <person name="Wei S."/>
            <person name="Zheng Y."/>
            <person name="Lin W."/>
            <person name="Duan Y."/>
            <person name="Cao H."/>
            <person name="Xiong S."/>
            <person name="Wang X."/>
            <person name="Wei L."/>
            <person name="Li C."/>
            <person name="Ma Q."/>
            <person name="Ju M."/>
            <person name="Zhao R."/>
            <person name="Li G."/>
            <person name="Mu C."/>
            <person name="Tian Q."/>
            <person name="Mei H."/>
            <person name="Zhang T."/>
            <person name="Gao T."/>
            <person name="Zhang H."/>
        </authorList>
    </citation>
    <scope>NUCLEOTIDE SEQUENCE</scope>
    <source>
        <strain evidence="10">G02</strain>
    </source>
</reference>
<gene>
    <name evidence="10" type="ORF">Sradi_2056200</name>
</gene>
<keyword evidence="6" id="KW-0378">Hydrolase</keyword>
<keyword evidence="7" id="KW-0695">RNA-directed DNA polymerase</keyword>
<dbReference type="FunFam" id="3.10.10.10:FF:000007">
    <property type="entry name" value="Retrovirus-related Pol polyprotein from transposon 17.6-like Protein"/>
    <property type="match status" value="1"/>
</dbReference>
<dbReference type="InterPro" id="IPR050951">
    <property type="entry name" value="Retrovirus_Pol_polyprotein"/>
</dbReference>
<dbReference type="GO" id="GO:0003964">
    <property type="term" value="F:RNA-directed DNA polymerase activity"/>
    <property type="evidence" value="ECO:0007669"/>
    <property type="project" value="UniProtKB-KW"/>
</dbReference>
<evidence type="ECO:0000256" key="6">
    <source>
        <dbReference type="ARBA" id="ARBA00022801"/>
    </source>
</evidence>
<keyword evidence="4" id="KW-0540">Nuclease</keyword>
<dbReference type="CDD" id="cd09274">
    <property type="entry name" value="RNase_HI_RT_Ty3"/>
    <property type="match status" value="1"/>
</dbReference>
<evidence type="ECO:0000256" key="2">
    <source>
        <dbReference type="ARBA" id="ARBA00022679"/>
    </source>
</evidence>
<feature type="region of interest" description="Disordered" evidence="8">
    <location>
        <begin position="1"/>
        <end position="40"/>
    </location>
</feature>
<reference evidence="10" key="1">
    <citation type="submission" date="2020-06" db="EMBL/GenBank/DDBJ databases">
        <authorList>
            <person name="Li T."/>
            <person name="Hu X."/>
            <person name="Zhang T."/>
            <person name="Song X."/>
            <person name="Zhang H."/>
            <person name="Dai N."/>
            <person name="Sheng W."/>
            <person name="Hou X."/>
            <person name="Wei L."/>
        </authorList>
    </citation>
    <scope>NUCLEOTIDE SEQUENCE</scope>
    <source>
        <strain evidence="10">G02</strain>
        <tissue evidence="10">Leaf</tissue>
    </source>
</reference>